<accession>M3DBW5</accession>
<feature type="compositionally biased region" description="Basic and acidic residues" evidence="1">
    <location>
        <begin position="20"/>
        <end position="40"/>
    </location>
</feature>
<feature type="compositionally biased region" description="Basic and acidic residues" evidence="1">
    <location>
        <begin position="192"/>
        <end position="205"/>
    </location>
</feature>
<dbReference type="Proteomes" id="UP000016931">
    <property type="component" value="Unassembled WGS sequence"/>
</dbReference>
<dbReference type="GeneID" id="27897730"/>
<proteinExistence type="predicted"/>
<dbReference type="EMBL" id="KB456261">
    <property type="protein sequence ID" value="EMF15555.1"/>
    <property type="molecule type" value="Genomic_DNA"/>
</dbReference>
<organism evidence="2 3">
    <name type="scientific">Sphaerulina musiva (strain SO2202)</name>
    <name type="common">Poplar stem canker fungus</name>
    <name type="synonym">Septoria musiva</name>
    <dbReference type="NCBI Taxonomy" id="692275"/>
    <lineage>
        <taxon>Eukaryota</taxon>
        <taxon>Fungi</taxon>
        <taxon>Dikarya</taxon>
        <taxon>Ascomycota</taxon>
        <taxon>Pezizomycotina</taxon>
        <taxon>Dothideomycetes</taxon>
        <taxon>Dothideomycetidae</taxon>
        <taxon>Mycosphaerellales</taxon>
        <taxon>Mycosphaerellaceae</taxon>
        <taxon>Sphaerulina</taxon>
    </lineage>
</organism>
<feature type="compositionally biased region" description="Low complexity" evidence="1">
    <location>
        <begin position="109"/>
        <end position="123"/>
    </location>
</feature>
<dbReference type="AlphaFoldDB" id="M3DBW5"/>
<dbReference type="RefSeq" id="XP_016763676.1">
    <property type="nucleotide sequence ID" value="XM_016900593.1"/>
</dbReference>
<gene>
    <name evidence="2" type="ORF">SEPMUDRAFT_105799</name>
</gene>
<sequence>MSQQQYTEDFTPRPSNNRTNTKEVDHQSTTDDEVSSRFDAIDAIDDDDGHSQTQLQGPGPLKLPGSSRPLTTPNAKKSVKKYNNDNNNNNHPFSWFRKTMPDAIRDRGSIPSSSPKSTRSPGRLLDTSVSSTFSCKNNNAVSTSPMKFTRHHYRPLSRHHGRPNPVAATPEESPKSQRRSESPGYVTVDDLSEWRGKRPDAHTSETHASPGQLHVAREVDHRDDSASLSGSSNTSSDSFERATLCWEASVGPKRSDSCPGQSVVDQRPTK</sequence>
<evidence type="ECO:0000256" key="1">
    <source>
        <dbReference type="SAM" id="MobiDB-lite"/>
    </source>
</evidence>
<dbReference type="HOGENOM" id="CLU_1031210_0_0_1"/>
<feature type="compositionally biased region" description="Basic and acidic residues" evidence="1">
    <location>
        <begin position="99"/>
        <end position="108"/>
    </location>
</feature>
<feature type="compositionally biased region" description="Basic and acidic residues" evidence="1">
    <location>
        <begin position="172"/>
        <end position="181"/>
    </location>
</feature>
<feature type="compositionally biased region" description="Basic and acidic residues" evidence="1">
    <location>
        <begin position="215"/>
        <end position="225"/>
    </location>
</feature>
<evidence type="ECO:0000313" key="3">
    <source>
        <dbReference type="Proteomes" id="UP000016931"/>
    </source>
</evidence>
<feature type="compositionally biased region" description="Low complexity" evidence="1">
    <location>
        <begin position="226"/>
        <end position="237"/>
    </location>
</feature>
<evidence type="ECO:0000313" key="2">
    <source>
        <dbReference type="EMBL" id="EMF15555.1"/>
    </source>
</evidence>
<protein>
    <submittedName>
        <fullName evidence="2">Uncharacterized protein</fullName>
    </submittedName>
</protein>
<name>M3DBW5_SPHMS</name>
<feature type="compositionally biased region" description="Polar residues" evidence="1">
    <location>
        <begin position="127"/>
        <end position="146"/>
    </location>
</feature>
<keyword evidence="3" id="KW-1185">Reference proteome</keyword>
<feature type="compositionally biased region" description="Polar residues" evidence="1">
    <location>
        <begin position="1"/>
        <end position="19"/>
    </location>
</feature>
<feature type="compositionally biased region" description="Basic residues" evidence="1">
    <location>
        <begin position="148"/>
        <end position="162"/>
    </location>
</feature>
<feature type="region of interest" description="Disordered" evidence="1">
    <location>
        <begin position="1"/>
        <end position="270"/>
    </location>
</feature>
<reference evidence="2 3" key="1">
    <citation type="journal article" date="2012" name="PLoS Pathog.">
        <title>Diverse lifestyles and strategies of plant pathogenesis encoded in the genomes of eighteen Dothideomycetes fungi.</title>
        <authorList>
            <person name="Ohm R.A."/>
            <person name="Feau N."/>
            <person name="Henrissat B."/>
            <person name="Schoch C.L."/>
            <person name="Horwitz B.A."/>
            <person name="Barry K.W."/>
            <person name="Condon B.J."/>
            <person name="Copeland A.C."/>
            <person name="Dhillon B."/>
            <person name="Glaser F."/>
            <person name="Hesse C.N."/>
            <person name="Kosti I."/>
            <person name="LaButti K."/>
            <person name="Lindquist E.A."/>
            <person name="Lucas S."/>
            <person name="Salamov A.A."/>
            <person name="Bradshaw R.E."/>
            <person name="Ciuffetti L."/>
            <person name="Hamelin R.C."/>
            <person name="Kema G.H.J."/>
            <person name="Lawrence C."/>
            <person name="Scott J.A."/>
            <person name="Spatafora J.W."/>
            <person name="Turgeon B.G."/>
            <person name="de Wit P.J.G.M."/>
            <person name="Zhong S."/>
            <person name="Goodwin S.B."/>
            <person name="Grigoriev I.V."/>
        </authorList>
    </citation>
    <scope>NUCLEOTIDE SEQUENCE [LARGE SCALE GENOMIC DNA]</scope>
    <source>
        <strain evidence="2 3">SO2202</strain>
    </source>
</reference>